<organism evidence="2 3">
    <name type="scientific">Anopheles melas</name>
    <dbReference type="NCBI Taxonomy" id="34690"/>
    <lineage>
        <taxon>Eukaryota</taxon>
        <taxon>Metazoa</taxon>
        <taxon>Ecdysozoa</taxon>
        <taxon>Arthropoda</taxon>
        <taxon>Hexapoda</taxon>
        <taxon>Insecta</taxon>
        <taxon>Pterygota</taxon>
        <taxon>Neoptera</taxon>
        <taxon>Endopterygota</taxon>
        <taxon>Diptera</taxon>
        <taxon>Nematocera</taxon>
        <taxon>Culicoidea</taxon>
        <taxon>Culicidae</taxon>
        <taxon>Anophelinae</taxon>
        <taxon>Anopheles</taxon>
    </lineage>
</organism>
<sequence length="120" mass="13818">MCERTEALEKREITNNGEWLSKSVEFLDAPHVVPIIAHGLSVYRRADSLPSTIISITNNIIISIIIIIIIVIAKVRTALCAVTARKRFMLETLPIESERLICIYIERKRCNRMLNRTKRE</sequence>
<evidence type="ECO:0000313" key="2">
    <source>
        <dbReference type="EnsemblMetazoa" id="AMEC018113-PA"/>
    </source>
</evidence>
<reference evidence="2" key="2">
    <citation type="submission" date="2020-05" db="UniProtKB">
        <authorList>
            <consortium name="EnsemblMetazoa"/>
        </authorList>
    </citation>
    <scope>IDENTIFICATION</scope>
    <source>
        <strain evidence="2">CM1001059</strain>
    </source>
</reference>
<keyword evidence="1" id="KW-1133">Transmembrane helix</keyword>
<protein>
    <submittedName>
        <fullName evidence="2">Uncharacterized protein</fullName>
    </submittedName>
</protein>
<evidence type="ECO:0000313" key="3">
    <source>
        <dbReference type="Proteomes" id="UP000075902"/>
    </source>
</evidence>
<keyword evidence="1" id="KW-0812">Transmembrane</keyword>
<evidence type="ECO:0000256" key="1">
    <source>
        <dbReference type="SAM" id="Phobius"/>
    </source>
</evidence>
<keyword evidence="3" id="KW-1185">Reference proteome</keyword>
<feature type="transmembrane region" description="Helical" evidence="1">
    <location>
        <begin position="60"/>
        <end position="79"/>
    </location>
</feature>
<dbReference type="AlphaFoldDB" id="A0A182UCX0"/>
<keyword evidence="1" id="KW-0472">Membrane</keyword>
<name>A0A182UCX0_9DIPT</name>
<dbReference type="Proteomes" id="UP000075902">
    <property type="component" value="Unassembled WGS sequence"/>
</dbReference>
<dbReference type="EnsemblMetazoa" id="AMEC018113-RA">
    <property type="protein sequence ID" value="AMEC018113-PA"/>
    <property type="gene ID" value="AMEC018113"/>
</dbReference>
<reference evidence="3" key="1">
    <citation type="submission" date="2014-01" db="EMBL/GenBank/DDBJ databases">
        <title>The Genome Sequence of Anopheles melas CM1001059_A (V2).</title>
        <authorList>
            <consortium name="The Broad Institute Genomics Platform"/>
            <person name="Neafsey D.E."/>
            <person name="Besansky N."/>
            <person name="Howell P."/>
            <person name="Walton C."/>
            <person name="Young S.K."/>
            <person name="Zeng Q."/>
            <person name="Gargeya S."/>
            <person name="Fitzgerald M."/>
            <person name="Haas B."/>
            <person name="Abouelleil A."/>
            <person name="Allen A.W."/>
            <person name="Alvarado L."/>
            <person name="Arachchi H.M."/>
            <person name="Berlin A.M."/>
            <person name="Chapman S.B."/>
            <person name="Gainer-Dewar J."/>
            <person name="Goldberg J."/>
            <person name="Griggs A."/>
            <person name="Gujja S."/>
            <person name="Hansen M."/>
            <person name="Howarth C."/>
            <person name="Imamovic A."/>
            <person name="Ireland A."/>
            <person name="Larimer J."/>
            <person name="McCowan C."/>
            <person name="Murphy C."/>
            <person name="Pearson M."/>
            <person name="Poon T.W."/>
            <person name="Priest M."/>
            <person name="Roberts A."/>
            <person name="Saif S."/>
            <person name="Shea T."/>
            <person name="Sisk P."/>
            <person name="Sykes S."/>
            <person name="Wortman J."/>
            <person name="Nusbaum C."/>
            <person name="Birren B."/>
        </authorList>
    </citation>
    <scope>NUCLEOTIDE SEQUENCE [LARGE SCALE GENOMIC DNA]</scope>
    <source>
        <strain evidence="3">CM1001059</strain>
    </source>
</reference>
<proteinExistence type="predicted"/>
<dbReference type="VEuPathDB" id="VectorBase:AMEC018113"/>
<accession>A0A182UCX0</accession>